<dbReference type="GO" id="GO:0009246">
    <property type="term" value="P:enterobacterial common antigen biosynthetic process"/>
    <property type="evidence" value="ECO:0007669"/>
    <property type="project" value="InterPro"/>
</dbReference>
<gene>
    <name evidence="6" type="ORF">C9I98_11255</name>
</gene>
<evidence type="ECO:0008006" key="8">
    <source>
        <dbReference type="Google" id="ProtNLM"/>
    </source>
</evidence>
<evidence type="ECO:0000256" key="5">
    <source>
        <dbReference type="ARBA" id="ARBA00023136"/>
    </source>
</evidence>
<keyword evidence="5" id="KW-0472">Membrane</keyword>
<proteinExistence type="predicted"/>
<dbReference type="InterPro" id="IPR009993">
    <property type="entry name" value="WecF"/>
</dbReference>
<keyword evidence="2" id="KW-0997">Cell inner membrane</keyword>
<name>A0A2T3NTB7_9GAMM</name>
<dbReference type="Pfam" id="PF07429">
    <property type="entry name" value="Glyco_transf_56"/>
    <property type="match status" value="1"/>
</dbReference>
<keyword evidence="3" id="KW-0328">Glycosyltransferase</keyword>
<evidence type="ECO:0000313" key="6">
    <source>
        <dbReference type="EMBL" id="PSW19489.1"/>
    </source>
</evidence>
<dbReference type="EMBL" id="PYMA01000006">
    <property type="protein sequence ID" value="PSW19489.1"/>
    <property type="molecule type" value="Genomic_DNA"/>
</dbReference>
<keyword evidence="1" id="KW-1003">Cell membrane</keyword>
<evidence type="ECO:0000256" key="4">
    <source>
        <dbReference type="ARBA" id="ARBA00022679"/>
    </source>
</evidence>
<keyword evidence="7" id="KW-1185">Reference proteome</keyword>
<accession>A0A2T3NTB7</accession>
<evidence type="ECO:0000256" key="2">
    <source>
        <dbReference type="ARBA" id="ARBA00022519"/>
    </source>
</evidence>
<evidence type="ECO:0000256" key="3">
    <source>
        <dbReference type="ARBA" id="ARBA00022676"/>
    </source>
</evidence>
<comment type="caution">
    <text evidence="6">The sequence shown here is derived from an EMBL/GenBank/DDBJ whole genome shotgun (WGS) entry which is preliminary data.</text>
</comment>
<keyword evidence="4" id="KW-0808">Transferase</keyword>
<dbReference type="GO" id="GO:0008417">
    <property type="term" value="F:fucosyltransferase activity"/>
    <property type="evidence" value="ECO:0007669"/>
    <property type="project" value="InterPro"/>
</dbReference>
<dbReference type="RefSeq" id="WP_107271991.1">
    <property type="nucleotide sequence ID" value="NZ_PYMA01000006.1"/>
</dbReference>
<dbReference type="AlphaFoldDB" id="A0A2T3NTB7"/>
<evidence type="ECO:0000313" key="7">
    <source>
        <dbReference type="Proteomes" id="UP000241771"/>
    </source>
</evidence>
<dbReference type="Proteomes" id="UP000241771">
    <property type="component" value="Unassembled WGS sequence"/>
</dbReference>
<evidence type="ECO:0000256" key="1">
    <source>
        <dbReference type="ARBA" id="ARBA00022475"/>
    </source>
</evidence>
<protein>
    <recommendedName>
        <fullName evidence="8">4-alpha-L-fucosyltransferase</fullName>
    </recommendedName>
</protein>
<reference evidence="6 7" key="1">
    <citation type="submission" date="2018-01" db="EMBL/GenBank/DDBJ databases">
        <title>Whole genome sequencing of Histamine producing bacteria.</title>
        <authorList>
            <person name="Butler K."/>
        </authorList>
    </citation>
    <scope>NUCLEOTIDE SEQUENCE [LARGE SCALE GENOMIC DNA]</scope>
    <source>
        <strain evidence="6 7">DSM 100436</strain>
    </source>
</reference>
<organism evidence="6 7">
    <name type="scientific">Photobacterium sanctipauli</name>
    <dbReference type="NCBI Taxonomy" id="1342794"/>
    <lineage>
        <taxon>Bacteria</taxon>
        <taxon>Pseudomonadati</taxon>
        <taxon>Pseudomonadota</taxon>
        <taxon>Gammaproteobacteria</taxon>
        <taxon>Vibrionales</taxon>
        <taxon>Vibrionaceae</taxon>
        <taxon>Photobacterium</taxon>
    </lineage>
</organism>
<sequence length="170" mass="19922">MLLGNSSTIENNHIDALVKLTGSNLQRDIIMPMSYGSKSYCEVVKKYISDNNLSNINLVEEFLEYDEYIELISSCDTVFMNHIRQQALGNIIFNIYIGMRVFLREECPTYEFLTKNKIKVFSINKFELEPDEFYKVLSDEDKLKNRINILKVWGVEIIDNKTKNFIEKIL</sequence>